<name>A0ABD2JYL6_9BILA</name>
<proteinExistence type="predicted"/>
<evidence type="ECO:0000313" key="2">
    <source>
        <dbReference type="Proteomes" id="UP001620626"/>
    </source>
</evidence>
<dbReference type="Proteomes" id="UP001620626">
    <property type="component" value="Unassembled WGS sequence"/>
</dbReference>
<dbReference type="AlphaFoldDB" id="A0ABD2JYL6"/>
<comment type="caution">
    <text evidence="1">The sequence shown here is derived from an EMBL/GenBank/DDBJ whole genome shotgun (WGS) entry which is preliminary data.</text>
</comment>
<reference evidence="1 2" key="1">
    <citation type="submission" date="2024-10" db="EMBL/GenBank/DDBJ databases">
        <authorList>
            <person name="Kim D."/>
        </authorList>
    </citation>
    <scope>NUCLEOTIDE SEQUENCE [LARGE SCALE GENOMIC DNA]</scope>
    <source>
        <strain evidence="1">BH-2024</strain>
    </source>
</reference>
<dbReference type="EMBL" id="JBICBT010000880">
    <property type="protein sequence ID" value="KAL3095483.1"/>
    <property type="molecule type" value="Genomic_DNA"/>
</dbReference>
<organism evidence="1 2">
    <name type="scientific">Heterodera trifolii</name>
    <dbReference type="NCBI Taxonomy" id="157864"/>
    <lineage>
        <taxon>Eukaryota</taxon>
        <taxon>Metazoa</taxon>
        <taxon>Ecdysozoa</taxon>
        <taxon>Nematoda</taxon>
        <taxon>Chromadorea</taxon>
        <taxon>Rhabditida</taxon>
        <taxon>Tylenchina</taxon>
        <taxon>Tylenchomorpha</taxon>
        <taxon>Tylenchoidea</taxon>
        <taxon>Heteroderidae</taxon>
        <taxon>Heteroderinae</taxon>
        <taxon>Heterodera</taxon>
    </lineage>
</organism>
<keyword evidence="2" id="KW-1185">Reference proteome</keyword>
<accession>A0ABD2JYL6</accession>
<protein>
    <submittedName>
        <fullName evidence="1">Uncharacterized protein</fullName>
    </submittedName>
</protein>
<sequence>MKRLAGYEKGTVLKKSKRRRSCGGHGNDNNEFAMVWICIRCCYFSSLGRKLTQSVIGSPVGFELITFIGSREDQIKSGRIPTEEDLETILWTRPVFS</sequence>
<gene>
    <name evidence="1" type="ORF">niasHT_026912</name>
</gene>
<evidence type="ECO:0000313" key="1">
    <source>
        <dbReference type="EMBL" id="KAL3095483.1"/>
    </source>
</evidence>